<comment type="caution">
    <text evidence="3">The sequence shown here is derived from an EMBL/GenBank/DDBJ whole genome shotgun (WGS) entry which is preliminary data.</text>
</comment>
<keyword evidence="3" id="KW-0808">Transferase</keyword>
<evidence type="ECO:0000313" key="3">
    <source>
        <dbReference type="EMBL" id="NJW54900.1"/>
    </source>
</evidence>
<dbReference type="GO" id="GO:0016740">
    <property type="term" value="F:transferase activity"/>
    <property type="evidence" value="ECO:0007669"/>
    <property type="project" value="UniProtKB-KW"/>
</dbReference>
<gene>
    <name evidence="3" type="ORF">HC175_18475</name>
</gene>
<accession>A0ABX1D3G3</accession>
<evidence type="ECO:0000259" key="2">
    <source>
        <dbReference type="Pfam" id="PF02397"/>
    </source>
</evidence>
<protein>
    <submittedName>
        <fullName evidence="3">Sugar transferase</fullName>
    </submittedName>
</protein>
<dbReference type="InterPro" id="IPR003362">
    <property type="entry name" value="Bact_transf"/>
</dbReference>
<dbReference type="RefSeq" id="WP_209310088.1">
    <property type="nucleotide sequence ID" value="NZ_JAAVJR010000606.1"/>
</dbReference>
<proteinExistence type="inferred from homology"/>
<dbReference type="Pfam" id="PF02397">
    <property type="entry name" value="Bac_transf"/>
    <property type="match status" value="1"/>
</dbReference>
<name>A0ABX1D3G3_9FLAO</name>
<comment type="similarity">
    <text evidence="1">Belongs to the bacterial sugar transferase family.</text>
</comment>
<dbReference type="Proteomes" id="UP000703674">
    <property type="component" value="Unassembled WGS sequence"/>
</dbReference>
<organism evidence="3 4">
    <name type="scientific">Salinimicrobium oceani</name>
    <dbReference type="NCBI Taxonomy" id="2722702"/>
    <lineage>
        <taxon>Bacteria</taxon>
        <taxon>Pseudomonadati</taxon>
        <taxon>Bacteroidota</taxon>
        <taxon>Flavobacteriia</taxon>
        <taxon>Flavobacteriales</taxon>
        <taxon>Flavobacteriaceae</taxon>
        <taxon>Salinimicrobium</taxon>
    </lineage>
</organism>
<sequence length="81" mass="9552">RPERPVFVEELASLIPFYDTRHFIKPGLTGWAQVMTDYADSHADSLEKLQYDLYYIKHRNIFLDITILTKTLSTVIFFRGQ</sequence>
<evidence type="ECO:0000313" key="4">
    <source>
        <dbReference type="Proteomes" id="UP000703674"/>
    </source>
</evidence>
<feature type="non-terminal residue" evidence="3">
    <location>
        <position position="1"/>
    </location>
</feature>
<dbReference type="PANTHER" id="PTHR30576:SF21">
    <property type="entry name" value="UDP-GLUCOSE:UNDECAPRENYL-PHOSPHATE GLUCOSE-1-PHOSPHATE TRANSFERASE"/>
    <property type="match status" value="1"/>
</dbReference>
<dbReference type="PANTHER" id="PTHR30576">
    <property type="entry name" value="COLANIC BIOSYNTHESIS UDP-GLUCOSE LIPID CARRIER TRANSFERASE"/>
    <property type="match status" value="1"/>
</dbReference>
<feature type="domain" description="Bacterial sugar transferase" evidence="2">
    <location>
        <begin position="4"/>
        <end position="76"/>
    </location>
</feature>
<keyword evidence="4" id="KW-1185">Reference proteome</keyword>
<reference evidence="3 4" key="1">
    <citation type="submission" date="2020-03" db="EMBL/GenBank/DDBJ databases">
        <title>Salinimicrobium sp. nov, isolated from SCS.</title>
        <authorList>
            <person name="Cao W.R."/>
        </authorList>
    </citation>
    <scope>NUCLEOTIDE SEQUENCE [LARGE SCALE GENOMIC DNA]</scope>
    <source>
        <strain evidence="4">J15B91</strain>
    </source>
</reference>
<evidence type="ECO:0000256" key="1">
    <source>
        <dbReference type="ARBA" id="ARBA00006464"/>
    </source>
</evidence>
<dbReference type="EMBL" id="JAAVJR010000606">
    <property type="protein sequence ID" value="NJW54900.1"/>
    <property type="molecule type" value="Genomic_DNA"/>
</dbReference>